<comment type="similarity">
    <text evidence="1">Belongs to the phosphate acetyltransferase and butyryltransferase family.</text>
</comment>
<dbReference type="PANTHER" id="PTHR43356:SF2">
    <property type="entry name" value="PHOSPHATE ACETYLTRANSFERASE"/>
    <property type="match status" value="1"/>
</dbReference>
<dbReference type="Proteomes" id="UP000278746">
    <property type="component" value="Unassembled WGS sequence"/>
</dbReference>
<dbReference type="InterPro" id="IPR002505">
    <property type="entry name" value="PTA_PTB"/>
</dbReference>
<dbReference type="PIRSF" id="PIRSF000428">
    <property type="entry name" value="P_Ac_trans"/>
    <property type="match status" value="1"/>
</dbReference>
<sequence length="306" mass="31793">MKGGFTLTFEDLLKEIQSSVRSERKVAVAHATDEGLFFAAKQALEYGIASFIFVGPLELMKDLSKQTGVSAIERCEFIDSETEQESAMIAAGLVGKGDADVLMKGMVGTSTLLKAVLNKESGLRTGNVLSHVAAFDLPARTGLLFVTDAAMNIAPDLKEKIAITQNAVDVAKSIGIKTPKVAALAAVETVNPAMQATLDAAVLTQMNKRGQIAGCTIDGPLAFDIAVSPEAARQKKVHSDVAGYADILVVPAIETGNALYKSLTIFGNAEVGGIITGAKAPIVLTSRADSTESKLLSIAVAVGSAG</sequence>
<evidence type="ECO:0000256" key="2">
    <source>
        <dbReference type="ARBA" id="ARBA00022679"/>
    </source>
</evidence>
<dbReference type="SUPFAM" id="SSF53659">
    <property type="entry name" value="Isocitrate/Isopropylmalate dehydrogenase-like"/>
    <property type="match status" value="1"/>
</dbReference>
<evidence type="ECO:0000313" key="5">
    <source>
        <dbReference type="EMBL" id="RNA68999.1"/>
    </source>
</evidence>
<dbReference type="Pfam" id="PF01515">
    <property type="entry name" value="PTA_PTB"/>
    <property type="match status" value="1"/>
</dbReference>
<organism evidence="5 6">
    <name type="scientific">Alteribacter keqinensis</name>
    <dbReference type="NCBI Taxonomy" id="2483800"/>
    <lineage>
        <taxon>Bacteria</taxon>
        <taxon>Bacillati</taxon>
        <taxon>Bacillota</taxon>
        <taxon>Bacilli</taxon>
        <taxon>Bacillales</taxon>
        <taxon>Bacillaceae</taxon>
        <taxon>Alteribacter</taxon>
    </lineage>
</organism>
<dbReference type="OrthoDB" id="9774179at2"/>
<feature type="domain" description="Phosphate acetyl/butaryl transferase" evidence="4">
    <location>
        <begin position="84"/>
        <end position="302"/>
    </location>
</feature>
<comment type="caution">
    <text evidence="5">The sequence shown here is derived from an EMBL/GenBank/DDBJ whole genome shotgun (WGS) entry which is preliminary data.</text>
</comment>
<reference evidence="5 6" key="1">
    <citation type="submission" date="2018-10" db="EMBL/GenBank/DDBJ databases">
        <title>Bacillus Keqinensis sp. nov., a moderately halophilic bacterium isolated from a saline-alkaline lake.</title>
        <authorList>
            <person name="Wang H."/>
        </authorList>
    </citation>
    <scope>NUCLEOTIDE SEQUENCE [LARGE SCALE GENOMIC DNA]</scope>
    <source>
        <strain evidence="5 6">KQ-3</strain>
    </source>
</reference>
<dbReference type="PANTHER" id="PTHR43356">
    <property type="entry name" value="PHOSPHATE ACETYLTRANSFERASE"/>
    <property type="match status" value="1"/>
</dbReference>
<keyword evidence="6" id="KW-1185">Reference proteome</keyword>
<evidence type="ECO:0000256" key="3">
    <source>
        <dbReference type="ARBA" id="ARBA00023315"/>
    </source>
</evidence>
<name>A0A3M7TUU6_9BACI</name>
<keyword evidence="3" id="KW-0012">Acyltransferase</keyword>
<evidence type="ECO:0000256" key="1">
    <source>
        <dbReference type="ARBA" id="ARBA00005656"/>
    </source>
</evidence>
<dbReference type="GO" id="GO:0016746">
    <property type="term" value="F:acyltransferase activity"/>
    <property type="evidence" value="ECO:0007669"/>
    <property type="project" value="UniProtKB-KW"/>
</dbReference>
<keyword evidence="2 5" id="KW-0808">Transferase</keyword>
<dbReference type="NCBIfam" id="NF006045">
    <property type="entry name" value="PRK08190.1"/>
    <property type="match status" value="1"/>
</dbReference>
<dbReference type="EMBL" id="RHIB01000001">
    <property type="protein sequence ID" value="RNA68999.1"/>
    <property type="molecule type" value="Genomic_DNA"/>
</dbReference>
<protein>
    <submittedName>
        <fullName evidence="5">Bifunctional enoyl-CoA hydratase/phosphate acetyltransferase</fullName>
    </submittedName>
</protein>
<evidence type="ECO:0000313" key="6">
    <source>
        <dbReference type="Proteomes" id="UP000278746"/>
    </source>
</evidence>
<evidence type="ECO:0000259" key="4">
    <source>
        <dbReference type="Pfam" id="PF01515"/>
    </source>
</evidence>
<dbReference type="InterPro" id="IPR012147">
    <property type="entry name" value="P_Ac_Bu_trans"/>
</dbReference>
<accession>A0A3M7TUU6</accession>
<dbReference type="InterPro" id="IPR050500">
    <property type="entry name" value="Phos_Acetyltrans/Butyryltrans"/>
</dbReference>
<dbReference type="AlphaFoldDB" id="A0A3M7TUU6"/>
<dbReference type="Gene3D" id="3.40.718.10">
    <property type="entry name" value="Isopropylmalate Dehydrogenase"/>
    <property type="match status" value="1"/>
</dbReference>
<gene>
    <name evidence="5" type="ORF">EBO34_03305</name>
</gene>
<proteinExistence type="inferred from homology"/>